<dbReference type="OrthoDB" id="2353623at2"/>
<dbReference type="GO" id="GO:0005840">
    <property type="term" value="C:ribosome"/>
    <property type="evidence" value="ECO:0007669"/>
    <property type="project" value="UniProtKB-KW"/>
</dbReference>
<dbReference type="RefSeq" id="WP_050355662.1">
    <property type="nucleotide sequence ID" value="NZ_LGSS01000010.1"/>
</dbReference>
<protein>
    <submittedName>
        <fullName evidence="2">LSU ribosomal protein L7AE</fullName>
    </submittedName>
</protein>
<dbReference type="SUPFAM" id="SSF55315">
    <property type="entry name" value="L30e-like"/>
    <property type="match status" value="1"/>
</dbReference>
<evidence type="ECO:0000259" key="1">
    <source>
        <dbReference type="Pfam" id="PF01248"/>
    </source>
</evidence>
<dbReference type="InterPro" id="IPR004038">
    <property type="entry name" value="Ribosomal_eL8/eL30/eS12/Gad45"/>
</dbReference>
<name>A0A0L0W8Z7_GOTPU</name>
<organism evidence="2 3">
    <name type="scientific">Gottschalkia purinilytica</name>
    <name type="common">Clostridium purinilyticum</name>
    <dbReference type="NCBI Taxonomy" id="1503"/>
    <lineage>
        <taxon>Bacteria</taxon>
        <taxon>Bacillati</taxon>
        <taxon>Bacillota</taxon>
        <taxon>Tissierellia</taxon>
        <taxon>Tissierellales</taxon>
        <taxon>Gottschalkiaceae</taxon>
        <taxon>Gottschalkia</taxon>
    </lineage>
</organism>
<feature type="domain" description="Ribosomal protein eL8/eL30/eS12/Gadd45" evidence="1">
    <location>
        <begin position="4"/>
        <end position="78"/>
    </location>
</feature>
<comment type="caution">
    <text evidence="2">The sequence shown here is derived from an EMBL/GenBank/DDBJ whole genome shotgun (WGS) entry which is preliminary data.</text>
</comment>
<proteinExistence type="predicted"/>
<evidence type="ECO:0000313" key="2">
    <source>
        <dbReference type="EMBL" id="KNF08013.1"/>
    </source>
</evidence>
<gene>
    <name evidence="2" type="ORF">CLPU_10c00680</name>
</gene>
<dbReference type="STRING" id="1503.CLPU_10c00680"/>
<reference evidence="3" key="1">
    <citation type="submission" date="2015-07" db="EMBL/GenBank/DDBJ databases">
        <title>Draft genome sequence of the purine-degrading Gottschalkia purinilyticum DSM 1384 (formerly Clostridium purinilyticum).</title>
        <authorList>
            <person name="Poehlein A."/>
            <person name="Schiel-Bengelsdorf B."/>
            <person name="Bengelsdorf F.R."/>
            <person name="Daniel R."/>
            <person name="Duerre P."/>
        </authorList>
    </citation>
    <scope>NUCLEOTIDE SEQUENCE [LARGE SCALE GENOMIC DNA]</scope>
    <source>
        <strain evidence="3">DSM 1384</strain>
    </source>
</reference>
<keyword evidence="2" id="KW-0689">Ribosomal protein</keyword>
<dbReference type="Pfam" id="PF01248">
    <property type="entry name" value="Ribosomal_L7Ae"/>
    <property type="match status" value="1"/>
</dbReference>
<sequence length="80" mass="8607">MLQSLKEAKKVVGTKQAKRAIINDEVEVLFVAKDAESRVVNGLVDLCKEKSIEIVYVDSMKELGKACGIDVSAASAAILK</sequence>
<keyword evidence="3" id="KW-1185">Reference proteome</keyword>
<dbReference type="PRINTS" id="PR00884">
    <property type="entry name" value="RIBOSOMALHS6"/>
</dbReference>
<dbReference type="Proteomes" id="UP000037267">
    <property type="component" value="Unassembled WGS sequence"/>
</dbReference>
<dbReference type="AlphaFoldDB" id="A0A0L0W8Z7"/>
<dbReference type="EMBL" id="LGSS01000010">
    <property type="protein sequence ID" value="KNF08013.1"/>
    <property type="molecule type" value="Genomic_DNA"/>
</dbReference>
<dbReference type="InterPro" id="IPR029064">
    <property type="entry name" value="Ribosomal_eL30-like_sf"/>
</dbReference>
<dbReference type="Gene3D" id="3.30.1330.30">
    <property type="match status" value="1"/>
</dbReference>
<dbReference type="PATRIC" id="fig|1503.3.peg.68"/>
<keyword evidence="2" id="KW-0687">Ribonucleoprotein</keyword>
<accession>A0A0L0W8Z7</accession>
<evidence type="ECO:0000313" key="3">
    <source>
        <dbReference type="Proteomes" id="UP000037267"/>
    </source>
</evidence>